<reference evidence="5" key="2">
    <citation type="submission" date="2024-02" db="EMBL/GenBank/DDBJ databases">
        <title>Neisseria leonii sp. nov.</title>
        <authorList>
            <person name="Boutroux M."/>
            <person name="Favre-Rochex S."/>
            <person name="Gorgette O."/>
            <person name="Touak G."/>
            <person name="Muhle E."/>
            <person name="Chesneau O."/>
            <person name="Clermont D."/>
            <person name="Rahi P."/>
        </authorList>
    </citation>
    <scope>NUCLEOTIDE SEQUENCE</scope>
    <source>
        <strain evidence="5">51.81</strain>
    </source>
</reference>
<feature type="chain" id="PRO_5042786803" evidence="2">
    <location>
        <begin position="26"/>
        <end position="219"/>
    </location>
</feature>
<dbReference type="Gene3D" id="2.70.70.10">
    <property type="entry name" value="Glucose Permease (Domain IIA)"/>
    <property type="match status" value="1"/>
</dbReference>
<dbReference type="CDD" id="cd00118">
    <property type="entry name" value="LysM"/>
    <property type="match status" value="1"/>
</dbReference>
<dbReference type="PROSITE" id="PS51782">
    <property type="entry name" value="LYSM"/>
    <property type="match status" value="1"/>
</dbReference>
<dbReference type="CDD" id="cd12797">
    <property type="entry name" value="M23_peptidase"/>
    <property type="match status" value="1"/>
</dbReference>
<dbReference type="SMART" id="SM00257">
    <property type="entry name" value="LysM"/>
    <property type="match status" value="1"/>
</dbReference>
<evidence type="ECO:0000259" key="3">
    <source>
        <dbReference type="PROSITE" id="PS51782"/>
    </source>
</evidence>
<dbReference type="EMBL" id="CP146598">
    <property type="protein sequence ID" value="WWY02451.1"/>
    <property type="molecule type" value="Genomic_DNA"/>
</dbReference>
<evidence type="ECO:0000313" key="6">
    <source>
        <dbReference type="Proteomes" id="UP001149607"/>
    </source>
</evidence>
<dbReference type="InterPro" id="IPR018392">
    <property type="entry name" value="LysM"/>
</dbReference>
<dbReference type="GO" id="GO:0004222">
    <property type="term" value="F:metalloendopeptidase activity"/>
    <property type="evidence" value="ECO:0007669"/>
    <property type="project" value="TreeGrafter"/>
</dbReference>
<organism evidence="4">
    <name type="scientific">Neisseria leonii</name>
    <dbReference type="NCBI Taxonomy" id="2995413"/>
    <lineage>
        <taxon>Bacteria</taxon>
        <taxon>Pseudomonadati</taxon>
        <taxon>Pseudomonadota</taxon>
        <taxon>Betaproteobacteria</taxon>
        <taxon>Neisseriales</taxon>
        <taxon>Neisseriaceae</taxon>
        <taxon>Neisseria</taxon>
    </lineage>
</organism>
<evidence type="ECO:0000313" key="5">
    <source>
        <dbReference type="EMBL" id="WWY02451.1"/>
    </source>
</evidence>
<dbReference type="InterPro" id="IPR050570">
    <property type="entry name" value="Cell_wall_metabolism_enzyme"/>
</dbReference>
<dbReference type="Proteomes" id="UP001149607">
    <property type="component" value="Chromosome"/>
</dbReference>
<feature type="signal peptide" evidence="2">
    <location>
        <begin position="1"/>
        <end position="25"/>
    </location>
</feature>
<comment type="similarity">
    <text evidence="1">Belongs to the E.coli NlpD/Haemophilus LppB family.</text>
</comment>
<dbReference type="PANTHER" id="PTHR21666:SF263">
    <property type="entry name" value="MUREIN HYDROLASE ACTIVATOR NLPD"/>
    <property type="match status" value="1"/>
</dbReference>
<feature type="domain" description="LysM" evidence="3">
    <location>
        <begin position="39"/>
        <end position="83"/>
    </location>
</feature>
<gene>
    <name evidence="4" type="ORF">ORY91_001381</name>
    <name evidence="5" type="ORF">V9W64_06925</name>
</gene>
<dbReference type="Pfam" id="PF01476">
    <property type="entry name" value="LysM"/>
    <property type="match status" value="1"/>
</dbReference>
<dbReference type="PANTHER" id="PTHR21666">
    <property type="entry name" value="PEPTIDASE-RELATED"/>
    <property type="match status" value="1"/>
</dbReference>
<dbReference type="EMBL" id="JAPQFL010000003">
    <property type="protein sequence ID" value="MDD9327964.1"/>
    <property type="molecule type" value="Genomic_DNA"/>
</dbReference>
<accession>A0A9X4E3D0</accession>
<protein>
    <submittedName>
        <fullName evidence="4">Peptidoglycan DD-metalloendopeptidase family protein</fullName>
    </submittedName>
</protein>
<dbReference type="SUPFAM" id="SSF51261">
    <property type="entry name" value="Duplicated hybrid motif"/>
    <property type="match status" value="1"/>
</dbReference>
<dbReference type="Gene3D" id="3.10.350.10">
    <property type="entry name" value="LysM domain"/>
    <property type="match status" value="1"/>
</dbReference>
<dbReference type="GO" id="GO:0009279">
    <property type="term" value="C:cell outer membrane"/>
    <property type="evidence" value="ECO:0007669"/>
    <property type="project" value="TreeGrafter"/>
</dbReference>
<dbReference type="InterPro" id="IPR036779">
    <property type="entry name" value="LysM_dom_sf"/>
</dbReference>
<dbReference type="PROSITE" id="PS51257">
    <property type="entry name" value="PROKAR_LIPOPROTEIN"/>
    <property type="match status" value="1"/>
</dbReference>
<dbReference type="Pfam" id="PF01551">
    <property type="entry name" value="Peptidase_M23"/>
    <property type="match status" value="1"/>
</dbReference>
<proteinExistence type="inferred from homology"/>
<dbReference type="AlphaFoldDB" id="A0A9X4E3D0"/>
<sequence>MKTAIAFLTARVFPAAGVLFLAACASSVPSETGGSVADGYYRVERGDNLYRIGLRFNQSAATLARWNNLADPAQIEVGQLLRVRPETAVRGAAQTAASAARLRWPADGPLLARFDGRGNKGIDIGGQRGDPVYAAGAGQVLYAGDGVRGYGRMVLVSHSSGLLTAYANNDRLLVAKGQRVAVGQKIAEMGSSDTDRVKLHFEVRLSGKAVNPEPYLPPR</sequence>
<reference evidence="4" key="1">
    <citation type="submission" date="2022-10" db="EMBL/GenBank/DDBJ databases">
        <authorList>
            <person name="Boutroux M."/>
        </authorList>
    </citation>
    <scope>NUCLEOTIDE SEQUENCE</scope>
    <source>
        <strain evidence="4">51.81</strain>
    </source>
</reference>
<keyword evidence="2" id="KW-0732">Signal</keyword>
<evidence type="ECO:0000256" key="2">
    <source>
        <dbReference type="SAM" id="SignalP"/>
    </source>
</evidence>
<dbReference type="GO" id="GO:0032153">
    <property type="term" value="C:cell division site"/>
    <property type="evidence" value="ECO:0007669"/>
    <property type="project" value="TreeGrafter"/>
</dbReference>
<dbReference type="InterPro" id="IPR016047">
    <property type="entry name" value="M23ase_b-sheet_dom"/>
</dbReference>
<dbReference type="RefSeq" id="WP_274585102.1">
    <property type="nucleotide sequence ID" value="NZ_CP145811.1"/>
</dbReference>
<name>A0A9X4E3D0_9NEIS</name>
<keyword evidence="6" id="KW-1185">Reference proteome</keyword>
<dbReference type="InterPro" id="IPR011055">
    <property type="entry name" value="Dup_hybrid_motif"/>
</dbReference>
<evidence type="ECO:0000313" key="4">
    <source>
        <dbReference type="EMBL" id="MDD9327964.1"/>
    </source>
</evidence>
<evidence type="ECO:0000256" key="1">
    <source>
        <dbReference type="ARBA" id="ARBA00038420"/>
    </source>
</evidence>